<accession>A0A5J4QAQ6</accession>
<organism evidence="1">
    <name type="scientific">termite gut metagenome</name>
    <dbReference type="NCBI Taxonomy" id="433724"/>
    <lineage>
        <taxon>unclassified sequences</taxon>
        <taxon>metagenomes</taxon>
        <taxon>organismal metagenomes</taxon>
    </lineage>
</organism>
<name>A0A5J4QAQ6_9ZZZZ</name>
<proteinExistence type="predicted"/>
<gene>
    <name evidence="1" type="ORF">EZS27_031854</name>
</gene>
<dbReference type="EMBL" id="SNRY01004305">
    <property type="protein sequence ID" value="KAA6318090.1"/>
    <property type="molecule type" value="Genomic_DNA"/>
</dbReference>
<protein>
    <submittedName>
        <fullName evidence="1">Uncharacterized protein</fullName>
    </submittedName>
</protein>
<evidence type="ECO:0000313" key="1">
    <source>
        <dbReference type="EMBL" id="KAA6318090.1"/>
    </source>
</evidence>
<dbReference type="AlphaFoldDB" id="A0A5J4QAQ6"/>
<comment type="caution">
    <text evidence="1">The sequence shown here is derived from an EMBL/GenBank/DDBJ whole genome shotgun (WGS) entry which is preliminary data.</text>
</comment>
<sequence length="75" mass="8615">MKQFIRMRLFSIIGEPSQSNFDASQLNSAYDEFACRLFSEGIAGSNKLAFHQTLCYTHIELTGLRRLWIGQAEKK</sequence>
<reference evidence="1" key="1">
    <citation type="submission" date="2019-03" db="EMBL/GenBank/DDBJ databases">
        <title>Single cell metagenomics reveals metabolic interactions within the superorganism composed of flagellate Streblomastix strix and complex community of Bacteroidetes bacteria on its surface.</title>
        <authorList>
            <person name="Treitli S.C."/>
            <person name="Kolisko M."/>
            <person name="Husnik F."/>
            <person name="Keeling P."/>
            <person name="Hampl V."/>
        </authorList>
    </citation>
    <scope>NUCLEOTIDE SEQUENCE</scope>
    <source>
        <strain evidence="1">STM</strain>
    </source>
</reference>